<proteinExistence type="predicted"/>
<dbReference type="InterPro" id="IPR002043">
    <property type="entry name" value="UDG_fam1"/>
</dbReference>
<dbReference type="PANTHER" id="PTHR11264">
    <property type="entry name" value="URACIL-DNA GLYCOSYLASE"/>
    <property type="match status" value="1"/>
</dbReference>
<reference evidence="1 2" key="1">
    <citation type="submission" date="2024-08" db="EMBL/GenBank/DDBJ databases">
        <authorList>
            <person name="Cucini C."/>
            <person name="Frati F."/>
        </authorList>
    </citation>
    <scope>NUCLEOTIDE SEQUENCE [LARGE SCALE GENOMIC DNA]</scope>
</reference>
<dbReference type="Proteomes" id="UP001642540">
    <property type="component" value="Unassembled WGS sequence"/>
</dbReference>
<evidence type="ECO:0000313" key="1">
    <source>
        <dbReference type="EMBL" id="CAL8097920.1"/>
    </source>
</evidence>
<organism evidence="1 2">
    <name type="scientific">Orchesella dallaii</name>
    <dbReference type="NCBI Taxonomy" id="48710"/>
    <lineage>
        <taxon>Eukaryota</taxon>
        <taxon>Metazoa</taxon>
        <taxon>Ecdysozoa</taxon>
        <taxon>Arthropoda</taxon>
        <taxon>Hexapoda</taxon>
        <taxon>Collembola</taxon>
        <taxon>Entomobryomorpha</taxon>
        <taxon>Entomobryoidea</taxon>
        <taxon>Orchesellidae</taxon>
        <taxon>Orchesellinae</taxon>
        <taxon>Orchesella</taxon>
    </lineage>
</organism>
<dbReference type="SUPFAM" id="SSF52141">
    <property type="entry name" value="Uracil-DNA glycosylase-like"/>
    <property type="match status" value="1"/>
</dbReference>
<gene>
    <name evidence="1" type="ORF">ODALV1_LOCUS9784</name>
</gene>
<dbReference type="EMBL" id="CAXLJM020000030">
    <property type="protein sequence ID" value="CAL8097920.1"/>
    <property type="molecule type" value="Genomic_DNA"/>
</dbReference>
<protein>
    <submittedName>
        <fullName evidence="1">Uncharacterized protein</fullName>
    </submittedName>
</protein>
<name>A0ABP1QCG7_9HEXA</name>
<accession>A0ABP1QCG7</accession>
<dbReference type="InterPro" id="IPR036895">
    <property type="entry name" value="Uracil-DNA_glycosylase-like_sf"/>
</dbReference>
<comment type="caution">
    <text evidence="1">The sequence shown here is derived from an EMBL/GenBank/DDBJ whole genome shotgun (WGS) entry which is preliminary data.</text>
</comment>
<dbReference type="PANTHER" id="PTHR11264:SF7">
    <property type="entry name" value="URACIL-DNA GLYCOSYLASE"/>
    <property type="match status" value="1"/>
</dbReference>
<evidence type="ECO:0000313" key="2">
    <source>
        <dbReference type="Proteomes" id="UP001642540"/>
    </source>
</evidence>
<dbReference type="Gene3D" id="3.40.470.10">
    <property type="entry name" value="Uracil-DNA glycosylase-like domain"/>
    <property type="match status" value="1"/>
</dbReference>
<sequence length="255" mass="28771">MGDSLLTISSGQLEEAKQICDLSGWIRQGVLLLNGCLSSQESGPLYNAWQILINFVIRHLSNSVTKVVFVLFGEAVHSKETLINLPINFVMKLAHPDQYSQNAPAPHPPIAMTMDWNVFPPFMTSNFYLLRERGVNAIIDWKSIGTLSPGINWRVMMNARFCNDFIQWNRQAILSGQRQFAVHNGIMITWRSQLSNAQKIIAIVRFANANIIEESLDRPSKTPPLATPHHIISRQIRRTTLSRVILACQQSLLAI</sequence>
<keyword evidence="2" id="KW-1185">Reference proteome</keyword>